<dbReference type="Proteomes" id="UP000279799">
    <property type="component" value="Chromosome"/>
</dbReference>
<protein>
    <recommendedName>
        <fullName evidence="3">Mu-like prophage protein gp37</fullName>
    </recommendedName>
</protein>
<gene>
    <name evidence="1" type="ORF">NCTC12871_01229</name>
</gene>
<sequence>MTNYLMAGELIAQRLREQVPEFKDVLKGGNLGQISRHAQRTPVAYVLYRGDNLSSDVNARGQACHVQSISQEWLVVIAVNLMEKNNLYTDSDQRAGELIDKTLKALMGVKLTPDAKPLYRSSRGVPVDYVDGWAYYSFIFHFDFIMRNQ</sequence>
<evidence type="ECO:0008006" key="3">
    <source>
        <dbReference type="Google" id="ProtNLM"/>
    </source>
</evidence>
<dbReference type="EMBL" id="LR134510">
    <property type="protein sequence ID" value="VEJ09746.1"/>
    <property type="molecule type" value="Genomic_DNA"/>
</dbReference>
<dbReference type="Pfam" id="PF23840">
    <property type="entry name" value="Phage_tail_terminator"/>
    <property type="match status" value="1"/>
</dbReference>
<organism evidence="1 2">
    <name type="scientific">Actinobacillus delphinicola</name>
    <dbReference type="NCBI Taxonomy" id="51161"/>
    <lineage>
        <taxon>Bacteria</taxon>
        <taxon>Pseudomonadati</taxon>
        <taxon>Pseudomonadota</taxon>
        <taxon>Gammaproteobacteria</taxon>
        <taxon>Pasteurellales</taxon>
        <taxon>Pasteurellaceae</taxon>
        <taxon>Actinobacillus</taxon>
    </lineage>
</organism>
<reference evidence="1 2" key="1">
    <citation type="submission" date="2018-12" db="EMBL/GenBank/DDBJ databases">
        <authorList>
            <consortium name="Pathogen Informatics"/>
        </authorList>
    </citation>
    <scope>NUCLEOTIDE SEQUENCE [LARGE SCALE GENOMIC DNA]</scope>
    <source>
        <strain evidence="1 2">NCTC12871</strain>
    </source>
</reference>
<proteinExistence type="predicted"/>
<dbReference type="OrthoDB" id="8812168at2"/>
<dbReference type="KEGG" id="adp:NCTC12871_01229"/>
<accession>A0A448TUY2</accession>
<evidence type="ECO:0000313" key="2">
    <source>
        <dbReference type="Proteomes" id="UP000279799"/>
    </source>
</evidence>
<dbReference type="AlphaFoldDB" id="A0A448TUY2"/>
<name>A0A448TUY2_9PAST</name>
<dbReference type="InterPro" id="IPR056912">
    <property type="entry name" value="Phage_JBD30_tail_term-like"/>
</dbReference>
<keyword evidence="2" id="KW-1185">Reference proteome</keyword>
<evidence type="ECO:0000313" key="1">
    <source>
        <dbReference type="EMBL" id="VEJ09746.1"/>
    </source>
</evidence>
<dbReference type="RefSeq" id="WP_126599926.1">
    <property type="nucleotide sequence ID" value="NZ_LR134510.1"/>
</dbReference>